<dbReference type="EMBL" id="HACG01002020">
    <property type="protein sequence ID" value="CEK48885.1"/>
    <property type="molecule type" value="Transcribed_RNA"/>
</dbReference>
<protein>
    <submittedName>
        <fullName evidence="1">Uncharacterized protein</fullName>
    </submittedName>
</protein>
<reference evidence="1" key="1">
    <citation type="submission" date="2014-12" db="EMBL/GenBank/DDBJ databases">
        <title>Insight into the proteome of Arion vulgaris.</title>
        <authorList>
            <person name="Aradska J."/>
            <person name="Bulat T."/>
            <person name="Smidak R."/>
            <person name="Sarate P."/>
            <person name="Gangsoo J."/>
            <person name="Sialana F."/>
            <person name="Bilban M."/>
            <person name="Lubec G."/>
        </authorList>
    </citation>
    <scope>NUCLEOTIDE SEQUENCE</scope>
    <source>
        <tissue evidence="1">Skin</tissue>
    </source>
</reference>
<name>A0A0B6Y032_9EUPU</name>
<sequence length="75" mass="8971">MTVCRLSHITDFQVTSFMGLFRRKSSLACSHILFVKTEDTHSNHWMLNYKLEHYFIVIVKRRLLVKETKCAIYFS</sequence>
<gene>
    <name evidence="1" type="primary">ORF5522</name>
</gene>
<accession>A0A0B6Y032</accession>
<dbReference type="AlphaFoldDB" id="A0A0B6Y032"/>
<proteinExistence type="predicted"/>
<evidence type="ECO:0000313" key="1">
    <source>
        <dbReference type="EMBL" id="CEK48885.1"/>
    </source>
</evidence>
<organism evidence="1">
    <name type="scientific">Arion vulgaris</name>
    <dbReference type="NCBI Taxonomy" id="1028688"/>
    <lineage>
        <taxon>Eukaryota</taxon>
        <taxon>Metazoa</taxon>
        <taxon>Spiralia</taxon>
        <taxon>Lophotrochozoa</taxon>
        <taxon>Mollusca</taxon>
        <taxon>Gastropoda</taxon>
        <taxon>Heterobranchia</taxon>
        <taxon>Euthyneura</taxon>
        <taxon>Panpulmonata</taxon>
        <taxon>Eupulmonata</taxon>
        <taxon>Stylommatophora</taxon>
        <taxon>Helicina</taxon>
        <taxon>Arionoidea</taxon>
        <taxon>Arionidae</taxon>
        <taxon>Arion</taxon>
    </lineage>
</organism>